<feature type="signal peptide" evidence="3">
    <location>
        <begin position="1"/>
        <end position="18"/>
    </location>
</feature>
<feature type="region of interest" description="Disordered" evidence="1">
    <location>
        <begin position="571"/>
        <end position="612"/>
    </location>
</feature>
<proteinExistence type="predicted"/>
<reference evidence="5" key="1">
    <citation type="journal article" date="2017" name="Genome Biol.">
        <title>Comparative genomics reveals high biological diversity and specific adaptations in the industrially and medically important fungal genus Aspergillus.</title>
        <authorList>
            <person name="de Vries R.P."/>
            <person name="Riley R."/>
            <person name="Wiebenga A."/>
            <person name="Aguilar-Osorio G."/>
            <person name="Amillis S."/>
            <person name="Uchima C.A."/>
            <person name="Anderluh G."/>
            <person name="Asadollahi M."/>
            <person name="Askin M."/>
            <person name="Barry K."/>
            <person name="Battaglia E."/>
            <person name="Bayram O."/>
            <person name="Benocci T."/>
            <person name="Braus-Stromeyer S.A."/>
            <person name="Caldana C."/>
            <person name="Canovas D."/>
            <person name="Cerqueira G.C."/>
            <person name="Chen F."/>
            <person name="Chen W."/>
            <person name="Choi C."/>
            <person name="Clum A."/>
            <person name="Dos Santos R.A."/>
            <person name="Damasio A.R."/>
            <person name="Diallinas G."/>
            <person name="Emri T."/>
            <person name="Fekete E."/>
            <person name="Flipphi M."/>
            <person name="Freyberg S."/>
            <person name="Gallo A."/>
            <person name="Gournas C."/>
            <person name="Habgood R."/>
            <person name="Hainaut M."/>
            <person name="Harispe M.L."/>
            <person name="Henrissat B."/>
            <person name="Hilden K.S."/>
            <person name="Hope R."/>
            <person name="Hossain A."/>
            <person name="Karabika E."/>
            <person name="Karaffa L."/>
            <person name="Karanyi Z."/>
            <person name="Krasevec N."/>
            <person name="Kuo A."/>
            <person name="Kusch H."/>
            <person name="LaButti K."/>
            <person name="Lagendijk E.L."/>
            <person name="Lapidus A."/>
            <person name="Levasseur A."/>
            <person name="Lindquist E."/>
            <person name="Lipzen A."/>
            <person name="Logrieco A.F."/>
            <person name="MacCabe A."/>
            <person name="Maekelae M.R."/>
            <person name="Malavazi I."/>
            <person name="Melin P."/>
            <person name="Meyer V."/>
            <person name="Mielnichuk N."/>
            <person name="Miskei M."/>
            <person name="Molnar A.P."/>
            <person name="Mule G."/>
            <person name="Ngan C.Y."/>
            <person name="Orejas M."/>
            <person name="Orosz E."/>
            <person name="Ouedraogo J.P."/>
            <person name="Overkamp K.M."/>
            <person name="Park H.-S."/>
            <person name="Perrone G."/>
            <person name="Piumi F."/>
            <person name="Punt P.J."/>
            <person name="Ram A.F."/>
            <person name="Ramon A."/>
            <person name="Rauscher S."/>
            <person name="Record E."/>
            <person name="Riano-Pachon D.M."/>
            <person name="Robert V."/>
            <person name="Roehrig J."/>
            <person name="Ruller R."/>
            <person name="Salamov A."/>
            <person name="Salih N.S."/>
            <person name="Samson R.A."/>
            <person name="Sandor E."/>
            <person name="Sanguinetti M."/>
            <person name="Schuetze T."/>
            <person name="Sepcic K."/>
            <person name="Shelest E."/>
            <person name="Sherlock G."/>
            <person name="Sophianopoulou V."/>
            <person name="Squina F.M."/>
            <person name="Sun H."/>
            <person name="Susca A."/>
            <person name="Todd R.B."/>
            <person name="Tsang A."/>
            <person name="Unkles S.E."/>
            <person name="van de Wiele N."/>
            <person name="van Rossen-Uffink D."/>
            <person name="Oliveira J.V."/>
            <person name="Vesth T.C."/>
            <person name="Visser J."/>
            <person name="Yu J.-H."/>
            <person name="Zhou M."/>
            <person name="Andersen M.R."/>
            <person name="Archer D.B."/>
            <person name="Baker S.E."/>
            <person name="Benoit I."/>
            <person name="Brakhage A.A."/>
            <person name="Braus G.H."/>
            <person name="Fischer R."/>
            <person name="Frisvad J.C."/>
            <person name="Goldman G.H."/>
            <person name="Houbraken J."/>
            <person name="Oakley B."/>
            <person name="Pocsi I."/>
            <person name="Scazzocchio C."/>
            <person name="Seiboth B."/>
            <person name="vanKuyk P.A."/>
            <person name="Wortman J."/>
            <person name="Dyer P.S."/>
            <person name="Grigoriev I.V."/>
        </authorList>
    </citation>
    <scope>NUCLEOTIDE SEQUENCE [LARGE SCALE GENOMIC DNA]</scope>
    <source>
        <strain evidence="5">ITEM 5010</strain>
    </source>
</reference>
<dbReference type="EMBL" id="KV907653">
    <property type="protein sequence ID" value="OOF89907.1"/>
    <property type="molecule type" value="Genomic_DNA"/>
</dbReference>
<dbReference type="AlphaFoldDB" id="A0A1R3R608"/>
<name>A0A1R3R608_ASPC5</name>
<feature type="compositionally biased region" description="Polar residues" evidence="1">
    <location>
        <begin position="205"/>
        <end position="225"/>
    </location>
</feature>
<organism evidence="4 5">
    <name type="scientific">Aspergillus carbonarius (strain ITEM 5010)</name>
    <dbReference type="NCBI Taxonomy" id="602072"/>
    <lineage>
        <taxon>Eukaryota</taxon>
        <taxon>Fungi</taxon>
        <taxon>Dikarya</taxon>
        <taxon>Ascomycota</taxon>
        <taxon>Pezizomycotina</taxon>
        <taxon>Eurotiomycetes</taxon>
        <taxon>Eurotiomycetidae</taxon>
        <taxon>Eurotiales</taxon>
        <taxon>Aspergillaceae</taxon>
        <taxon>Aspergillus</taxon>
        <taxon>Aspergillus subgen. Circumdati</taxon>
    </lineage>
</organism>
<dbReference type="STRING" id="602072.A0A1R3R608"/>
<feature type="region of interest" description="Disordered" evidence="1">
    <location>
        <begin position="205"/>
        <end position="230"/>
    </location>
</feature>
<feature type="transmembrane region" description="Helical" evidence="2">
    <location>
        <begin position="323"/>
        <end position="342"/>
    </location>
</feature>
<accession>A0A1R3R608</accession>
<feature type="compositionally biased region" description="Polar residues" evidence="1">
    <location>
        <begin position="594"/>
        <end position="612"/>
    </location>
</feature>
<keyword evidence="2" id="KW-1133">Transmembrane helix</keyword>
<keyword evidence="3" id="KW-0732">Signal</keyword>
<sequence length="697" mass="78254">MFIFSVVSLFVLVTIASAYSTFDTTCTFPSSEINFVSAPNARGTLQILWSSLFTLLACTWTVLCLNVPQYYRKPRLKESPPWWGYIVFAGVYVWWLIQKYWKAAEWFAITLLAPEFTMAKYWDDLAIAKSLMDLSAEGKRLKKKPPPGNSGSAAAACEACQSDQRILEEKAKRIHDTLAELHWDLDHIAYANMGGFALDYTPPNSGTVSDSASPNAAREGSSSPLTGAAQGSKKKSCLLTSEINPSASKLKGLWTYSKSMYDRDHALYYLNARDIIKLCELKGIGANSQQNHQPTNEKRNLDTIVSKLRIEPAEITDRSKSDLLMRLIAVGQIIWVVIQVIARAVRHLAVTQLEVAVVAFALCAVMMYWLNRHKPKGVGLPVLIPCNYPDADIQRMLEVEESTDSTTKPSTHPCTCTCPQNLRQRPKTYGPTWSARFRRIFLEFHSQGGRNRRRPVRNGFTLDDAAAGRSDFRSQFADVSLIVGGAVFGGVHLAAWRFAFPTHIEQILWRAAAAWCAFFFPYVAVQFFCVDTFYRRLLAPVLERLFRFFDKHGSEDILLASVPKVLKDVRRPFMPGSPTNKNSEPNVKPETQEDNQATADSAYSKEVQPSGSSAVRVSLETDLEAGYQADKEGTHGSQSDWRVDLLLEWSFFCWTVIHLAVYVVARLFIIVEMFRALAYLPPDAYYGTWGSNLPGFD</sequence>
<dbReference type="PANTHER" id="PTHR35043">
    <property type="entry name" value="TRANSCRIPTION FACTOR DOMAIN-CONTAINING PROTEIN"/>
    <property type="match status" value="1"/>
</dbReference>
<evidence type="ECO:0000256" key="3">
    <source>
        <dbReference type="SAM" id="SignalP"/>
    </source>
</evidence>
<evidence type="ECO:0000313" key="4">
    <source>
        <dbReference type="EMBL" id="OOF89907.1"/>
    </source>
</evidence>
<keyword evidence="2" id="KW-0812">Transmembrane</keyword>
<feature type="transmembrane region" description="Helical" evidence="2">
    <location>
        <begin position="651"/>
        <end position="671"/>
    </location>
</feature>
<dbReference type="VEuPathDB" id="FungiDB:ASPCADRAFT_11159"/>
<feature type="transmembrane region" description="Helical" evidence="2">
    <location>
        <begin position="512"/>
        <end position="534"/>
    </location>
</feature>
<dbReference type="OrthoDB" id="3061561at2759"/>
<evidence type="ECO:0000256" key="2">
    <source>
        <dbReference type="SAM" id="Phobius"/>
    </source>
</evidence>
<evidence type="ECO:0000313" key="5">
    <source>
        <dbReference type="Proteomes" id="UP000188318"/>
    </source>
</evidence>
<feature type="transmembrane region" description="Helical" evidence="2">
    <location>
        <begin position="479"/>
        <end position="500"/>
    </location>
</feature>
<gene>
    <name evidence="4" type="ORF">ASPCADRAFT_11159</name>
</gene>
<evidence type="ECO:0000256" key="1">
    <source>
        <dbReference type="SAM" id="MobiDB-lite"/>
    </source>
</evidence>
<feature type="transmembrane region" description="Helical" evidence="2">
    <location>
        <begin position="47"/>
        <end position="68"/>
    </location>
</feature>
<keyword evidence="2" id="KW-0472">Membrane</keyword>
<feature type="transmembrane region" description="Helical" evidence="2">
    <location>
        <begin position="348"/>
        <end position="370"/>
    </location>
</feature>
<protein>
    <submittedName>
        <fullName evidence="4">Uncharacterized protein</fullName>
    </submittedName>
</protein>
<keyword evidence="5" id="KW-1185">Reference proteome</keyword>
<dbReference type="PANTHER" id="PTHR35043:SF7">
    <property type="entry name" value="TRANSCRIPTION FACTOR DOMAIN-CONTAINING PROTEIN"/>
    <property type="match status" value="1"/>
</dbReference>
<dbReference type="Proteomes" id="UP000188318">
    <property type="component" value="Unassembled WGS sequence"/>
</dbReference>
<feature type="chain" id="PRO_5012526085" evidence="3">
    <location>
        <begin position="19"/>
        <end position="697"/>
    </location>
</feature>